<dbReference type="InterPro" id="IPR002110">
    <property type="entry name" value="Ankyrin_rpt"/>
</dbReference>
<feature type="region of interest" description="Disordered" evidence="4">
    <location>
        <begin position="1217"/>
        <end position="1280"/>
    </location>
</feature>
<dbReference type="InterPro" id="IPR000008">
    <property type="entry name" value="C2_dom"/>
</dbReference>
<reference evidence="7 8" key="1">
    <citation type="journal article" date="2018" name="Genome Biol. Evol.">
        <title>Multiple Roots of Fruiting Body Formation in Amoebozoa.</title>
        <authorList>
            <person name="Hillmann F."/>
            <person name="Forbes G."/>
            <person name="Novohradska S."/>
            <person name="Ferling I."/>
            <person name="Riege K."/>
            <person name="Groth M."/>
            <person name="Westermann M."/>
            <person name="Marz M."/>
            <person name="Spaller T."/>
            <person name="Winckler T."/>
            <person name="Schaap P."/>
            <person name="Glockner G."/>
        </authorList>
    </citation>
    <scope>NUCLEOTIDE SEQUENCE [LARGE SCALE GENOMIC DNA]</scope>
    <source>
        <strain evidence="7 8">Jena</strain>
    </source>
</reference>
<feature type="region of interest" description="Disordered" evidence="4">
    <location>
        <begin position="1145"/>
        <end position="1185"/>
    </location>
</feature>
<evidence type="ECO:0000259" key="6">
    <source>
        <dbReference type="PROSITE" id="PS51335"/>
    </source>
</evidence>
<dbReference type="SUPFAM" id="SSF48403">
    <property type="entry name" value="Ankyrin repeat"/>
    <property type="match status" value="1"/>
</dbReference>
<feature type="repeat" description="ANK" evidence="3">
    <location>
        <begin position="927"/>
        <end position="959"/>
    </location>
</feature>
<dbReference type="EMBL" id="MDYQ01000292">
    <property type="protein sequence ID" value="PRP76939.1"/>
    <property type="molecule type" value="Genomic_DNA"/>
</dbReference>
<dbReference type="OrthoDB" id="20508at2759"/>
<accession>A0A2P6MZ17</accession>
<dbReference type="Pfam" id="PF04727">
    <property type="entry name" value="ELMO_CED12"/>
    <property type="match status" value="2"/>
</dbReference>
<feature type="repeat" description="ANK" evidence="3">
    <location>
        <begin position="788"/>
        <end position="820"/>
    </location>
</feature>
<evidence type="ECO:0000256" key="1">
    <source>
        <dbReference type="ARBA" id="ARBA00022737"/>
    </source>
</evidence>
<feature type="repeat" description="ANK" evidence="3">
    <location>
        <begin position="821"/>
        <end position="853"/>
    </location>
</feature>
<dbReference type="PROSITE" id="PS50004">
    <property type="entry name" value="C2"/>
    <property type="match status" value="1"/>
</dbReference>
<dbReference type="PROSITE" id="PS51335">
    <property type="entry name" value="ELMO"/>
    <property type="match status" value="1"/>
</dbReference>
<evidence type="ECO:0000313" key="7">
    <source>
        <dbReference type="EMBL" id="PRP76939.1"/>
    </source>
</evidence>
<dbReference type="SMART" id="SM00248">
    <property type="entry name" value="ANK"/>
    <property type="match status" value="6"/>
</dbReference>
<dbReference type="PROSITE" id="PS50088">
    <property type="entry name" value="ANK_REPEAT"/>
    <property type="match status" value="6"/>
</dbReference>
<dbReference type="Pfam" id="PF12796">
    <property type="entry name" value="Ank_2"/>
    <property type="match status" value="2"/>
</dbReference>
<dbReference type="CDD" id="cd00173">
    <property type="entry name" value="SH2"/>
    <property type="match status" value="1"/>
</dbReference>
<dbReference type="InterPro" id="IPR036860">
    <property type="entry name" value="SH2_dom_sf"/>
</dbReference>
<dbReference type="PANTHER" id="PTHR24171">
    <property type="entry name" value="ANKYRIN REPEAT DOMAIN-CONTAINING PROTEIN 39-RELATED"/>
    <property type="match status" value="1"/>
</dbReference>
<feature type="compositionally biased region" description="Low complexity" evidence="4">
    <location>
        <begin position="1219"/>
        <end position="1228"/>
    </location>
</feature>
<dbReference type="InParanoid" id="A0A2P6MZ17"/>
<dbReference type="InterPro" id="IPR016024">
    <property type="entry name" value="ARM-type_fold"/>
</dbReference>
<evidence type="ECO:0000313" key="8">
    <source>
        <dbReference type="Proteomes" id="UP000241769"/>
    </source>
</evidence>
<organism evidence="7 8">
    <name type="scientific">Planoprotostelium fungivorum</name>
    <dbReference type="NCBI Taxonomy" id="1890364"/>
    <lineage>
        <taxon>Eukaryota</taxon>
        <taxon>Amoebozoa</taxon>
        <taxon>Evosea</taxon>
        <taxon>Variosea</taxon>
        <taxon>Cavosteliida</taxon>
        <taxon>Cavosteliaceae</taxon>
        <taxon>Planoprotostelium</taxon>
    </lineage>
</organism>
<evidence type="ECO:0000256" key="2">
    <source>
        <dbReference type="ARBA" id="ARBA00023043"/>
    </source>
</evidence>
<dbReference type="InterPro" id="IPR036770">
    <property type="entry name" value="Ankyrin_rpt-contain_sf"/>
</dbReference>
<feature type="compositionally biased region" description="Pro residues" evidence="4">
    <location>
        <begin position="1170"/>
        <end position="1180"/>
    </location>
</feature>
<dbReference type="Gene3D" id="1.25.40.20">
    <property type="entry name" value="Ankyrin repeat-containing domain"/>
    <property type="match status" value="2"/>
</dbReference>
<dbReference type="InterPro" id="IPR011989">
    <property type="entry name" value="ARM-like"/>
</dbReference>
<dbReference type="Pfam" id="PF11841">
    <property type="entry name" value="ELMO_ARM"/>
    <property type="match status" value="1"/>
</dbReference>
<feature type="compositionally biased region" description="Basic residues" evidence="4">
    <location>
        <begin position="117"/>
        <end position="128"/>
    </location>
</feature>
<feature type="compositionally biased region" description="Basic and acidic residues" evidence="4">
    <location>
        <begin position="1233"/>
        <end position="1250"/>
    </location>
</feature>
<dbReference type="InterPro" id="IPR024574">
    <property type="entry name" value="ELMO_ARM"/>
</dbReference>
<feature type="domain" description="C2" evidence="5">
    <location>
        <begin position="58"/>
        <end position="194"/>
    </location>
</feature>
<dbReference type="Gene3D" id="3.30.505.10">
    <property type="entry name" value="SH2 domain"/>
    <property type="match status" value="1"/>
</dbReference>
<dbReference type="PROSITE" id="PS50297">
    <property type="entry name" value="ANK_REP_REGION"/>
    <property type="match status" value="5"/>
</dbReference>
<dbReference type="SMART" id="SM00239">
    <property type="entry name" value="C2"/>
    <property type="match status" value="1"/>
</dbReference>
<feature type="repeat" description="ANK" evidence="3">
    <location>
        <begin position="894"/>
        <end position="926"/>
    </location>
</feature>
<protein>
    <submittedName>
        <fullName evidence="7">Ankyrin repeat protein</fullName>
    </submittedName>
</protein>
<feature type="repeat" description="ANK" evidence="3">
    <location>
        <begin position="854"/>
        <end position="892"/>
    </location>
</feature>
<proteinExistence type="predicted"/>
<dbReference type="InterPro" id="IPR006816">
    <property type="entry name" value="ELMO_dom"/>
</dbReference>
<feature type="domain" description="ELMO" evidence="6">
    <location>
        <begin position="527"/>
        <end position="725"/>
    </location>
</feature>
<keyword evidence="8" id="KW-1185">Reference proteome</keyword>
<dbReference type="Proteomes" id="UP000241769">
    <property type="component" value="Unassembled WGS sequence"/>
</dbReference>
<feature type="repeat" description="ANK" evidence="3">
    <location>
        <begin position="755"/>
        <end position="787"/>
    </location>
</feature>
<comment type="caution">
    <text evidence="7">The sequence shown here is derived from an EMBL/GenBank/DDBJ whole genome shotgun (WGS) entry which is preliminary data.</text>
</comment>
<feature type="compositionally biased region" description="Basic and acidic residues" evidence="4">
    <location>
        <begin position="106"/>
        <end position="116"/>
    </location>
</feature>
<evidence type="ECO:0000256" key="3">
    <source>
        <dbReference type="PROSITE-ProRule" id="PRU00023"/>
    </source>
</evidence>
<feature type="region of interest" description="Disordered" evidence="4">
    <location>
        <begin position="106"/>
        <end position="134"/>
    </location>
</feature>
<dbReference type="Gene3D" id="1.25.10.10">
    <property type="entry name" value="Leucine-rich Repeat Variant"/>
    <property type="match status" value="1"/>
</dbReference>
<name>A0A2P6MZ17_9EUKA</name>
<dbReference type="SUPFAM" id="SSF48371">
    <property type="entry name" value="ARM repeat"/>
    <property type="match status" value="1"/>
</dbReference>
<dbReference type="Gene3D" id="2.60.40.150">
    <property type="entry name" value="C2 domain"/>
    <property type="match status" value="1"/>
</dbReference>
<dbReference type="SUPFAM" id="SSF55550">
    <property type="entry name" value="SH2 domain"/>
    <property type="match status" value="1"/>
</dbReference>
<keyword evidence="1" id="KW-0677">Repeat</keyword>
<dbReference type="Pfam" id="PF13606">
    <property type="entry name" value="Ank_3"/>
    <property type="match status" value="1"/>
</dbReference>
<gene>
    <name evidence="7" type="ORF">PROFUN_06217</name>
</gene>
<dbReference type="STRING" id="1890364.A0A2P6MZ17"/>
<evidence type="ECO:0000259" key="5">
    <source>
        <dbReference type="PROSITE" id="PS50004"/>
    </source>
</evidence>
<sequence>MNETSGSTVKCCDLWLITVHIPLDGSSSQEVPKHCHPGVGQWAYKSIKTVGVPVYSKFPWKLKVCAADQTQVANMGQLKIRLISAKAFDTKEGAYVSFRLVPPSSEKEEVRDEDKKRKSGRAKTKAFKSKPESWNDSVTLQTPNQLKGCTLKIRVREVGGGASGWAKLKGEKPIGEAILNVEDLISGIEKDNWCTLYPCVNPYKVKRANTNRSGNLHIGLEYRVDPKVKIIIAYGNETLRAFELLRDVKLETQLDAVCQTMKASGNPADYVFQVERTQHIINQEDMKNPSFFLPDKCLVHLIIHPTLQAQSAIDCVRDITKQKKSLFDLKTHMMNRTFTQAFVNCNGIEELSTVIGESVGNTQAYALSALESCLQQGFGWDRLSPQLISKIVQLIFSKESNVRIGALKTVANLSDSKNYGIPSLSLAINRTYGDTFWGDVAQQNLQGQVDVSAQSLTLSFFNRMLSGSSQAERRRLVSLMEAGHVTKLCSNLRIIGDTDVQQELSRYMMYRYDIHSAQEPYNREDEDHEAMLLEYWYVLCPSKKLDNRTSELWKSIGFQRITFTYSHIPNSMIHDGKLTTPLQGTDPATDFRAMGITALRCLLYCARNHGRVSSSDFPPLTRFQILKEIIYFQNEHPDTFYPVSVAGINLISMIYNVLQSPPPTEGEAAELLNVRLMYDHVYPLEEIFSICVEYFNRAWLQADVTESVTIYLWKCNTMDELKKSLLTTAPVDRDNRQTIRNRKKSMTATLRKKNTKKEPLHEHVRTGDTRLVQTMIKNGAEVNSRNAEGLSSLHIAVTTKNTDMVRLLLWKDADVNIKTDEGWSPLHEACKSGTMDMIDVLLGKSADVRAGSNDGMTPLHLLVGRKLEPVPQHVELVLELLARGAAVNAVTKNNTETPLHCAAREGSLDICKALVLNGADVSAKSKTSTTPLHISITCQHSSLTKFLLDNGSDPTVVSYQGTPFDIASALRDKETIDMLTQNPHRNVPTLPKVEPLPFGRVLRWDGDSDGKKMHTFRSNMRQRLSFFPQMDIELAACKFFHPAIDDNEAERIVVDTTFGDSFLLRESNVRGTIILTRVSGPEISHHMIIYKFGGFTIQDEEDTIIYEHINDITTSKLLQGHSPVSNEVTLSALSIQPSPLIHSPVTTLLRSPSPTAPSLELSRSQERASSPPPQRAPPTSPYAGGVFIVSTPSTVPLQPANLSFPPLSMAAVQSPTLYPSPASSNVSPPSSPRIEREEKVPLSPRVDRTPKTPPPPIPEPPKRLASEYEPTAPSTHGESAKRSFTVGAIPEPPTVLGPKPLLRQTAVHPNPLQGKLERLQVLVDQALSSRSTMTPSAKRELMELVPSLQDLL</sequence>
<evidence type="ECO:0000256" key="4">
    <source>
        <dbReference type="SAM" id="MobiDB-lite"/>
    </source>
</evidence>
<keyword evidence="2 3" id="KW-0040">ANK repeat</keyword>
<dbReference type="InterPro" id="IPR035892">
    <property type="entry name" value="C2_domain_sf"/>
</dbReference>